<feature type="compositionally biased region" description="Basic residues" evidence="1">
    <location>
        <begin position="272"/>
        <end position="282"/>
    </location>
</feature>
<gene>
    <name evidence="2" type="ORF">C2845_PM15G14450</name>
</gene>
<feature type="region of interest" description="Disordered" evidence="1">
    <location>
        <begin position="51"/>
        <end position="73"/>
    </location>
</feature>
<dbReference type="Proteomes" id="UP000275267">
    <property type="component" value="Unassembled WGS sequence"/>
</dbReference>
<feature type="compositionally biased region" description="Basic and acidic residues" evidence="1">
    <location>
        <begin position="296"/>
        <end position="314"/>
    </location>
</feature>
<comment type="caution">
    <text evidence="2">The sequence shown here is derived from an EMBL/GenBank/DDBJ whole genome shotgun (WGS) entry which is preliminary data.</text>
</comment>
<feature type="compositionally biased region" description="Acidic residues" evidence="1">
    <location>
        <begin position="60"/>
        <end position="71"/>
    </location>
</feature>
<evidence type="ECO:0000313" key="2">
    <source>
        <dbReference type="EMBL" id="RLM75367.1"/>
    </source>
</evidence>
<evidence type="ECO:0000313" key="3">
    <source>
        <dbReference type="Proteomes" id="UP000275267"/>
    </source>
</evidence>
<reference evidence="3" key="1">
    <citation type="journal article" date="2019" name="Nat. Commun.">
        <title>The genome of broomcorn millet.</title>
        <authorList>
            <person name="Zou C."/>
            <person name="Miki D."/>
            <person name="Li D."/>
            <person name="Tang Q."/>
            <person name="Xiao L."/>
            <person name="Rajput S."/>
            <person name="Deng P."/>
            <person name="Jia W."/>
            <person name="Huang R."/>
            <person name="Zhang M."/>
            <person name="Sun Y."/>
            <person name="Hu J."/>
            <person name="Fu X."/>
            <person name="Schnable P.S."/>
            <person name="Li F."/>
            <person name="Zhang H."/>
            <person name="Feng B."/>
            <person name="Zhu X."/>
            <person name="Liu R."/>
            <person name="Schnable J.C."/>
            <person name="Zhu J.-K."/>
            <person name="Zhang H."/>
        </authorList>
    </citation>
    <scope>NUCLEOTIDE SEQUENCE [LARGE SCALE GENOMIC DNA]</scope>
</reference>
<dbReference type="PANTHER" id="PTHR47718:SF2">
    <property type="entry name" value="PROTEIN FAR1-RELATED SEQUENCE 5-LIKE"/>
    <property type="match status" value="1"/>
</dbReference>
<feature type="region of interest" description="Disordered" evidence="1">
    <location>
        <begin position="272"/>
        <end position="314"/>
    </location>
</feature>
<accession>A0A3L6QDS7</accession>
<dbReference type="EMBL" id="PQIB02000013">
    <property type="protein sequence ID" value="RLM75367.1"/>
    <property type="molecule type" value="Genomic_DNA"/>
</dbReference>
<protein>
    <submittedName>
        <fullName evidence="2">Uncharacterized protein</fullName>
    </submittedName>
</protein>
<sequence>MTEFEKGTPRVGLRFRNPDEAWKSWVAYGGCTGFDVRKRYANNAVKYLSPMKGEEKEEGTQQDEAEPEKEDEESHILKDFSACMYGYEDKTLFQEAFDIMRFKVHKQTWLDSIYKVKEKWVECYMRDVFSLGVRSTQLSESFNNALKNFLKPGFDIFQFLKHFERAVQEKRAKELQSEFEARKNIPRRQMCTPMLVQASEVYTPVIFEAFQSEYESSMAACSRLLDENKYAIAIGSFYGAVRFEQERIVIENVEPNAQQKDEFLAAQLKKKEAKSKNSRRKKTWLDKLPKGNPVKRKQDDGVQPPKEVKNDDSNKGGIIQVEEYNIIGNFTQLVTAPIYDDDILHVGDLF</sequence>
<dbReference type="AlphaFoldDB" id="A0A3L6QDS7"/>
<dbReference type="PANTHER" id="PTHR47718">
    <property type="entry name" value="OS01G0519700 PROTEIN"/>
    <property type="match status" value="1"/>
</dbReference>
<keyword evidence="3" id="KW-1185">Reference proteome</keyword>
<proteinExistence type="predicted"/>
<organism evidence="2 3">
    <name type="scientific">Panicum miliaceum</name>
    <name type="common">Proso millet</name>
    <name type="synonym">Broomcorn millet</name>
    <dbReference type="NCBI Taxonomy" id="4540"/>
    <lineage>
        <taxon>Eukaryota</taxon>
        <taxon>Viridiplantae</taxon>
        <taxon>Streptophyta</taxon>
        <taxon>Embryophyta</taxon>
        <taxon>Tracheophyta</taxon>
        <taxon>Spermatophyta</taxon>
        <taxon>Magnoliopsida</taxon>
        <taxon>Liliopsida</taxon>
        <taxon>Poales</taxon>
        <taxon>Poaceae</taxon>
        <taxon>PACMAD clade</taxon>
        <taxon>Panicoideae</taxon>
        <taxon>Panicodae</taxon>
        <taxon>Paniceae</taxon>
        <taxon>Panicinae</taxon>
        <taxon>Panicum</taxon>
        <taxon>Panicum sect. Panicum</taxon>
    </lineage>
</organism>
<name>A0A3L6QDS7_PANMI</name>
<dbReference type="OrthoDB" id="2407438at2759"/>
<evidence type="ECO:0000256" key="1">
    <source>
        <dbReference type="SAM" id="MobiDB-lite"/>
    </source>
</evidence>